<evidence type="ECO:0000256" key="1">
    <source>
        <dbReference type="ARBA" id="ARBA00006817"/>
    </source>
</evidence>
<reference evidence="3 4" key="1">
    <citation type="submission" date="2023-12" db="EMBL/GenBank/DDBJ databases">
        <title>Genome sequencing and assembly of bacterial species from a model synthetic community.</title>
        <authorList>
            <person name="Hogle S.L."/>
        </authorList>
    </citation>
    <scope>NUCLEOTIDE SEQUENCE [LARGE SCALE GENOMIC DNA]</scope>
    <source>
        <strain evidence="3 4">HAMBI_3031</strain>
    </source>
</reference>
<dbReference type="Proteomes" id="UP001325680">
    <property type="component" value="Chromosome"/>
</dbReference>
<dbReference type="Gene3D" id="3.30.530.20">
    <property type="match status" value="1"/>
</dbReference>
<proteinExistence type="inferred from homology"/>
<dbReference type="EMBL" id="CP139960">
    <property type="protein sequence ID" value="WQD37799.1"/>
    <property type="molecule type" value="Genomic_DNA"/>
</dbReference>
<accession>A0ABZ0W5H9</accession>
<protein>
    <submittedName>
        <fullName evidence="3">SRPBCC domain-containing protein</fullName>
    </submittedName>
</protein>
<comment type="similarity">
    <text evidence="1">Belongs to the AHA1 family.</text>
</comment>
<dbReference type="InterPro" id="IPR023393">
    <property type="entry name" value="START-like_dom_sf"/>
</dbReference>
<evidence type="ECO:0000259" key="2">
    <source>
        <dbReference type="Pfam" id="PF08327"/>
    </source>
</evidence>
<organism evidence="3 4">
    <name type="scientific">Niabella yanshanensis</name>
    <dbReference type="NCBI Taxonomy" id="577386"/>
    <lineage>
        <taxon>Bacteria</taxon>
        <taxon>Pseudomonadati</taxon>
        <taxon>Bacteroidota</taxon>
        <taxon>Chitinophagia</taxon>
        <taxon>Chitinophagales</taxon>
        <taxon>Chitinophagaceae</taxon>
        <taxon>Niabella</taxon>
    </lineage>
</organism>
<dbReference type="CDD" id="cd07814">
    <property type="entry name" value="SRPBCC_CalC_Aha1-like"/>
    <property type="match status" value="1"/>
</dbReference>
<name>A0ABZ0W5H9_9BACT</name>
<gene>
    <name evidence="3" type="ORF">U0035_19210</name>
</gene>
<dbReference type="RefSeq" id="WP_114790562.1">
    <property type="nucleotide sequence ID" value="NZ_CP139960.1"/>
</dbReference>
<sequence length="151" mass="17254">MSILSFTTTPAIHHRLLIEKSPDIVYAALTTQDGLSGWWTPDTIALPKVGSVSRFSFGPDYYKELEVADLVPGKLVQWRCLKGFDDWLGTVITFELERHPKGTVILFHHEAWKAYSKEFASCSFDWALFLRSLKHLCEIGKGYPYPDFNKV</sequence>
<dbReference type="SUPFAM" id="SSF55961">
    <property type="entry name" value="Bet v1-like"/>
    <property type="match status" value="1"/>
</dbReference>
<evidence type="ECO:0000313" key="4">
    <source>
        <dbReference type="Proteomes" id="UP001325680"/>
    </source>
</evidence>
<dbReference type="Pfam" id="PF08327">
    <property type="entry name" value="AHSA1"/>
    <property type="match status" value="1"/>
</dbReference>
<evidence type="ECO:0000313" key="3">
    <source>
        <dbReference type="EMBL" id="WQD37799.1"/>
    </source>
</evidence>
<feature type="domain" description="Activator of Hsp90 ATPase homologue 1/2-like C-terminal" evidence="2">
    <location>
        <begin position="21"/>
        <end position="137"/>
    </location>
</feature>
<keyword evidence="4" id="KW-1185">Reference proteome</keyword>
<dbReference type="InterPro" id="IPR013538">
    <property type="entry name" value="ASHA1/2-like_C"/>
</dbReference>